<accession>A0ABV8V9M8</accession>
<comment type="catalytic activity">
    <reaction evidence="6">
        <text>uridine(746) in 23S rRNA = pseudouridine(746) in 23S rRNA</text>
        <dbReference type="Rhea" id="RHEA:42548"/>
        <dbReference type="Rhea" id="RHEA-COMP:10109"/>
        <dbReference type="Rhea" id="RHEA-COMP:10110"/>
        <dbReference type="ChEBI" id="CHEBI:65314"/>
        <dbReference type="ChEBI" id="CHEBI:65315"/>
        <dbReference type="EC" id="5.4.99.29"/>
    </reaction>
</comment>
<evidence type="ECO:0000256" key="8">
    <source>
        <dbReference type="ARBA" id="ARBA00038944"/>
    </source>
</evidence>
<dbReference type="PANTHER" id="PTHR21600">
    <property type="entry name" value="MITOCHONDRIAL RNA PSEUDOURIDINE SYNTHASE"/>
    <property type="match status" value="1"/>
</dbReference>
<sequence length="211" mass="23835">MKDTLEFVHEDEFFLVVNKPAKMLSVPGRGPENQDCLISRVQRHFPEALSVHRLDYATSGLIIVARSKDVHRQLSILFEQRKIEKSYTAIVSGIIEDDAGSVDLPLICDWPNRPLQKVDMETGKPSRTLYQCVERNQANNSTRVILTPVTGRSHQLRVHMQQLGHPILGDQFYAPEPVRNASPFLCLHATQLSFTHPVTNSGIKVVSEPKF</sequence>
<comment type="similarity">
    <text evidence="1">Belongs to the pseudouridine synthase RluA family.</text>
</comment>
<protein>
    <recommendedName>
        <fullName evidence="10">Dual-specificity RNA pseudouridine synthase RluA</fullName>
        <ecNumber evidence="8">5.4.99.28</ecNumber>
        <ecNumber evidence="9">5.4.99.29</ecNumber>
    </recommendedName>
    <alternativeName>
        <fullName evidence="11">23S rRNA pseudouridine(746) synthase</fullName>
    </alternativeName>
    <alternativeName>
        <fullName evidence="14">Ribosomal large subunit pseudouridine synthase A</fullName>
    </alternativeName>
    <alternativeName>
        <fullName evidence="13">rRNA pseudouridylate synthase A</fullName>
    </alternativeName>
    <alternativeName>
        <fullName evidence="15">rRNA-uridine isomerase A</fullName>
    </alternativeName>
    <alternativeName>
        <fullName evidence="12">tRNA pseudouridine(32) synthase</fullName>
    </alternativeName>
</protein>
<keyword evidence="3" id="KW-0819">tRNA processing</keyword>
<dbReference type="Proteomes" id="UP001595840">
    <property type="component" value="Unassembled WGS sequence"/>
</dbReference>
<evidence type="ECO:0000256" key="6">
    <source>
        <dbReference type="ARBA" id="ARBA00036916"/>
    </source>
</evidence>
<dbReference type="Gene3D" id="3.30.2350.10">
    <property type="entry name" value="Pseudouridine synthase"/>
    <property type="match status" value="1"/>
</dbReference>
<evidence type="ECO:0000313" key="17">
    <source>
        <dbReference type="EMBL" id="MFC4363930.1"/>
    </source>
</evidence>
<dbReference type="EC" id="5.4.99.28" evidence="8"/>
<evidence type="ECO:0000256" key="4">
    <source>
        <dbReference type="ARBA" id="ARBA00023235"/>
    </source>
</evidence>
<dbReference type="Pfam" id="PF00849">
    <property type="entry name" value="PseudoU_synth_2"/>
    <property type="match status" value="1"/>
</dbReference>
<proteinExistence type="inferred from homology"/>
<evidence type="ECO:0000259" key="16">
    <source>
        <dbReference type="Pfam" id="PF00849"/>
    </source>
</evidence>
<organism evidence="17 18">
    <name type="scientific">Simiduia curdlanivorans</name>
    <dbReference type="NCBI Taxonomy" id="1492769"/>
    <lineage>
        <taxon>Bacteria</taxon>
        <taxon>Pseudomonadati</taxon>
        <taxon>Pseudomonadota</taxon>
        <taxon>Gammaproteobacteria</taxon>
        <taxon>Cellvibrionales</taxon>
        <taxon>Cellvibrionaceae</taxon>
        <taxon>Simiduia</taxon>
    </lineage>
</organism>
<dbReference type="InterPro" id="IPR050188">
    <property type="entry name" value="RluA_PseudoU_synthase"/>
</dbReference>
<evidence type="ECO:0000256" key="12">
    <source>
        <dbReference type="ARBA" id="ARBA00042372"/>
    </source>
</evidence>
<comment type="function">
    <text evidence="7">Dual specificity enzyme that catalyzes the synthesis of pseudouridine from uracil-746 in 23S ribosomal RNA and from uracil-32 in the anticodon stem and loop of transfer RNAs.</text>
</comment>
<name>A0ABV8V9M8_9GAMM</name>
<dbReference type="PANTHER" id="PTHR21600:SF91">
    <property type="entry name" value="DUAL-SPECIFICITY RNA PSEUDOURIDINE SYNTHASE RLUA"/>
    <property type="match status" value="1"/>
</dbReference>
<evidence type="ECO:0000256" key="15">
    <source>
        <dbReference type="ARBA" id="ARBA00043143"/>
    </source>
</evidence>
<evidence type="ECO:0000256" key="3">
    <source>
        <dbReference type="ARBA" id="ARBA00022694"/>
    </source>
</evidence>
<comment type="caution">
    <text evidence="17">The sequence shown here is derived from an EMBL/GenBank/DDBJ whole genome shotgun (WGS) entry which is preliminary data.</text>
</comment>
<evidence type="ECO:0000256" key="5">
    <source>
        <dbReference type="ARBA" id="ARBA00036184"/>
    </source>
</evidence>
<dbReference type="RefSeq" id="WP_290263068.1">
    <property type="nucleotide sequence ID" value="NZ_JAUFQG010000004.1"/>
</dbReference>
<evidence type="ECO:0000256" key="13">
    <source>
        <dbReference type="ARBA" id="ARBA00042844"/>
    </source>
</evidence>
<gene>
    <name evidence="17" type="ORF">ACFOX3_16550</name>
</gene>
<feature type="domain" description="Pseudouridine synthase RsuA/RluA-like" evidence="16">
    <location>
        <begin position="14"/>
        <end position="162"/>
    </location>
</feature>
<dbReference type="InterPro" id="IPR006224">
    <property type="entry name" value="PsdUridine_synth_RluA-like_CS"/>
</dbReference>
<comment type="catalytic activity">
    <reaction evidence="5">
        <text>uridine(32) in tRNA = pseudouridine(32) in tRNA</text>
        <dbReference type="Rhea" id="RHEA:42544"/>
        <dbReference type="Rhea" id="RHEA-COMP:10107"/>
        <dbReference type="Rhea" id="RHEA-COMP:10108"/>
        <dbReference type="ChEBI" id="CHEBI:65314"/>
        <dbReference type="ChEBI" id="CHEBI:65315"/>
        <dbReference type="EC" id="5.4.99.28"/>
    </reaction>
</comment>
<dbReference type="InterPro" id="IPR020103">
    <property type="entry name" value="PsdUridine_synth_cat_dom_sf"/>
</dbReference>
<evidence type="ECO:0000256" key="11">
    <source>
        <dbReference type="ARBA" id="ARBA00041266"/>
    </source>
</evidence>
<evidence type="ECO:0000313" key="18">
    <source>
        <dbReference type="Proteomes" id="UP001595840"/>
    </source>
</evidence>
<dbReference type="InterPro" id="IPR006145">
    <property type="entry name" value="PsdUridine_synth_RsuA/RluA"/>
</dbReference>
<keyword evidence="4" id="KW-0413">Isomerase</keyword>
<evidence type="ECO:0000256" key="7">
    <source>
        <dbReference type="ARBA" id="ARBA00037305"/>
    </source>
</evidence>
<dbReference type="PROSITE" id="PS01129">
    <property type="entry name" value="PSI_RLU"/>
    <property type="match status" value="1"/>
</dbReference>
<evidence type="ECO:0000256" key="1">
    <source>
        <dbReference type="ARBA" id="ARBA00010876"/>
    </source>
</evidence>
<dbReference type="SUPFAM" id="SSF55120">
    <property type="entry name" value="Pseudouridine synthase"/>
    <property type="match status" value="1"/>
</dbReference>
<evidence type="ECO:0000256" key="10">
    <source>
        <dbReference type="ARBA" id="ARBA00039988"/>
    </source>
</evidence>
<reference evidence="18" key="1">
    <citation type="journal article" date="2019" name="Int. J. Syst. Evol. Microbiol.">
        <title>The Global Catalogue of Microorganisms (GCM) 10K type strain sequencing project: providing services to taxonomists for standard genome sequencing and annotation.</title>
        <authorList>
            <consortium name="The Broad Institute Genomics Platform"/>
            <consortium name="The Broad Institute Genome Sequencing Center for Infectious Disease"/>
            <person name="Wu L."/>
            <person name="Ma J."/>
        </authorList>
    </citation>
    <scope>NUCLEOTIDE SEQUENCE [LARGE SCALE GENOMIC DNA]</scope>
    <source>
        <strain evidence="18">CECT 8570</strain>
    </source>
</reference>
<dbReference type="CDD" id="cd02869">
    <property type="entry name" value="PseudoU_synth_RluA_like"/>
    <property type="match status" value="1"/>
</dbReference>
<dbReference type="EC" id="5.4.99.29" evidence="9"/>
<keyword evidence="2" id="KW-0698">rRNA processing</keyword>
<evidence type="ECO:0000256" key="9">
    <source>
        <dbReference type="ARBA" id="ARBA00038945"/>
    </source>
</evidence>
<evidence type="ECO:0000256" key="2">
    <source>
        <dbReference type="ARBA" id="ARBA00022552"/>
    </source>
</evidence>
<keyword evidence="18" id="KW-1185">Reference proteome</keyword>
<evidence type="ECO:0000256" key="14">
    <source>
        <dbReference type="ARBA" id="ARBA00042883"/>
    </source>
</evidence>
<dbReference type="EMBL" id="JBHSCX010000021">
    <property type="protein sequence ID" value="MFC4363930.1"/>
    <property type="molecule type" value="Genomic_DNA"/>
</dbReference>